<dbReference type="PANTHER" id="PTHR43214">
    <property type="entry name" value="TWO-COMPONENT RESPONSE REGULATOR"/>
    <property type="match status" value="1"/>
</dbReference>
<gene>
    <name evidence="5" type="ORF">SOCE26_095950</name>
</gene>
<organism evidence="5 6">
    <name type="scientific">Sorangium cellulosum</name>
    <name type="common">Polyangium cellulosum</name>
    <dbReference type="NCBI Taxonomy" id="56"/>
    <lineage>
        <taxon>Bacteria</taxon>
        <taxon>Pseudomonadati</taxon>
        <taxon>Myxococcota</taxon>
        <taxon>Polyangia</taxon>
        <taxon>Polyangiales</taxon>
        <taxon>Polyangiaceae</taxon>
        <taxon>Sorangium</taxon>
    </lineage>
</organism>
<dbReference type="InterPro" id="IPR000792">
    <property type="entry name" value="Tscrpt_reg_LuxR_C"/>
</dbReference>
<dbReference type="Gene3D" id="1.10.10.10">
    <property type="entry name" value="Winged helix-like DNA-binding domain superfamily/Winged helix DNA-binding domain"/>
    <property type="match status" value="1"/>
</dbReference>
<evidence type="ECO:0000256" key="3">
    <source>
        <dbReference type="ARBA" id="ARBA00023163"/>
    </source>
</evidence>
<dbReference type="PANTHER" id="PTHR43214:SF24">
    <property type="entry name" value="TRANSCRIPTIONAL REGULATORY PROTEIN NARL-RELATED"/>
    <property type="match status" value="1"/>
</dbReference>
<dbReference type="GO" id="GO:0006355">
    <property type="term" value="P:regulation of DNA-templated transcription"/>
    <property type="evidence" value="ECO:0007669"/>
    <property type="project" value="InterPro"/>
</dbReference>
<keyword evidence="3" id="KW-0804">Transcription</keyword>
<dbReference type="SUPFAM" id="SSF46894">
    <property type="entry name" value="C-terminal effector domain of the bipartite response regulators"/>
    <property type="match status" value="1"/>
</dbReference>
<evidence type="ECO:0000313" key="6">
    <source>
        <dbReference type="Proteomes" id="UP000238348"/>
    </source>
</evidence>
<evidence type="ECO:0000256" key="2">
    <source>
        <dbReference type="ARBA" id="ARBA00023125"/>
    </source>
</evidence>
<keyword evidence="1" id="KW-0805">Transcription regulation</keyword>
<dbReference type="InterPro" id="IPR039420">
    <property type="entry name" value="WalR-like"/>
</dbReference>
<dbReference type="InterPro" id="IPR036388">
    <property type="entry name" value="WH-like_DNA-bd_sf"/>
</dbReference>
<evidence type="ECO:0000259" key="4">
    <source>
        <dbReference type="PROSITE" id="PS50043"/>
    </source>
</evidence>
<dbReference type="PRINTS" id="PR00038">
    <property type="entry name" value="HTHLUXR"/>
</dbReference>
<dbReference type="Pfam" id="PF00196">
    <property type="entry name" value="GerE"/>
    <property type="match status" value="1"/>
</dbReference>
<keyword evidence="2" id="KW-0238">DNA-binding</keyword>
<proteinExistence type="predicted"/>
<dbReference type="EMBL" id="CP012673">
    <property type="protein sequence ID" value="AUX48068.1"/>
    <property type="molecule type" value="Genomic_DNA"/>
</dbReference>
<dbReference type="PROSITE" id="PS50043">
    <property type="entry name" value="HTH_LUXR_2"/>
    <property type="match status" value="1"/>
</dbReference>
<sequence>MATGSSNREIAEALGTAEGTVKNHASSIFAKLGVRDRTRAVLRGLELGYI</sequence>
<dbReference type="CDD" id="cd06170">
    <property type="entry name" value="LuxR_C_like"/>
    <property type="match status" value="1"/>
</dbReference>
<dbReference type="OrthoDB" id="9780312at2"/>
<dbReference type="Proteomes" id="UP000238348">
    <property type="component" value="Chromosome"/>
</dbReference>
<dbReference type="InterPro" id="IPR016032">
    <property type="entry name" value="Sig_transdc_resp-reg_C-effctor"/>
</dbReference>
<name>A0A2L0F907_SORCE</name>
<evidence type="ECO:0000256" key="1">
    <source>
        <dbReference type="ARBA" id="ARBA00023015"/>
    </source>
</evidence>
<protein>
    <recommendedName>
        <fullName evidence="4">HTH luxR-type domain-containing protein</fullName>
    </recommendedName>
</protein>
<dbReference type="GO" id="GO:0003677">
    <property type="term" value="F:DNA binding"/>
    <property type="evidence" value="ECO:0007669"/>
    <property type="project" value="UniProtKB-KW"/>
</dbReference>
<dbReference type="SMART" id="SM00421">
    <property type="entry name" value="HTH_LUXR"/>
    <property type="match status" value="1"/>
</dbReference>
<dbReference type="AlphaFoldDB" id="A0A2L0F907"/>
<feature type="domain" description="HTH luxR-type" evidence="4">
    <location>
        <begin position="1"/>
        <end position="48"/>
    </location>
</feature>
<evidence type="ECO:0000313" key="5">
    <source>
        <dbReference type="EMBL" id="AUX48068.1"/>
    </source>
</evidence>
<accession>A0A2L0F907</accession>
<reference evidence="5 6" key="1">
    <citation type="submission" date="2015-09" db="EMBL/GenBank/DDBJ databases">
        <title>Sorangium comparison.</title>
        <authorList>
            <person name="Zaburannyi N."/>
            <person name="Bunk B."/>
            <person name="Overmann J."/>
            <person name="Mueller R."/>
        </authorList>
    </citation>
    <scope>NUCLEOTIDE SEQUENCE [LARGE SCALE GENOMIC DNA]</scope>
    <source>
        <strain evidence="5 6">So ce26</strain>
    </source>
</reference>